<evidence type="ECO:0000313" key="12">
    <source>
        <dbReference type="Proteomes" id="UP000326924"/>
    </source>
</evidence>
<dbReference type="OrthoDB" id="116827at2759"/>
<dbReference type="Proteomes" id="UP000326924">
    <property type="component" value="Unassembled WGS sequence"/>
</dbReference>
<keyword evidence="6 7" id="KW-0539">Nucleus</keyword>
<dbReference type="EMBL" id="VXIS01000080">
    <property type="protein sequence ID" value="KAA8907365.1"/>
    <property type="molecule type" value="Genomic_DNA"/>
</dbReference>
<comment type="caution">
    <text evidence="11">The sequence shown here is derived from an EMBL/GenBank/DDBJ whole genome shotgun (WGS) entry which is preliminary data.</text>
</comment>
<comment type="subcellular location">
    <subcellularLocation>
        <location evidence="1 7">Nucleus</location>
    </subcellularLocation>
</comment>
<dbReference type="InterPro" id="IPR027370">
    <property type="entry name" value="Znf-RING_euk"/>
</dbReference>
<dbReference type="InParanoid" id="A0A5J5EYD4"/>
<keyword evidence="12" id="KW-1185">Reference proteome</keyword>
<evidence type="ECO:0000256" key="4">
    <source>
        <dbReference type="ARBA" id="ARBA00022771"/>
    </source>
</evidence>
<reference evidence="11 12" key="1">
    <citation type="submission" date="2019-09" db="EMBL/GenBank/DDBJ databases">
        <title>Draft genome of the ectomycorrhizal ascomycete Sphaerosporella brunnea.</title>
        <authorList>
            <consortium name="DOE Joint Genome Institute"/>
            <person name="Benucci G.M."/>
            <person name="Marozzi G."/>
            <person name="Antonielli L."/>
            <person name="Sanchez S."/>
            <person name="Marco P."/>
            <person name="Wang X."/>
            <person name="Falini L.B."/>
            <person name="Barry K."/>
            <person name="Haridas S."/>
            <person name="Lipzen A."/>
            <person name="Labutti K."/>
            <person name="Grigoriev I.V."/>
            <person name="Murat C."/>
            <person name="Martin F."/>
            <person name="Albertini E."/>
            <person name="Donnini D."/>
            <person name="Bonito G."/>
        </authorList>
    </citation>
    <scope>NUCLEOTIDE SEQUENCE [LARGE SCALE GENOMIC DNA]</scope>
    <source>
        <strain evidence="11 12">Sb_GMNB300</strain>
    </source>
</reference>
<dbReference type="PIRSF" id="PIRSF023577">
    <property type="entry name" value="ENOS_interacting"/>
    <property type="match status" value="1"/>
</dbReference>
<feature type="coiled-coil region" evidence="9">
    <location>
        <begin position="64"/>
        <end position="110"/>
    </location>
</feature>
<dbReference type="InterPro" id="IPR013083">
    <property type="entry name" value="Znf_RING/FYVE/PHD"/>
</dbReference>
<dbReference type="Pfam" id="PF13445">
    <property type="entry name" value="zf-RING_UBOX"/>
    <property type="match status" value="1"/>
</dbReference>
<dbReference type="AlphaFoldDB" id="A0A5J5EYD4"/>
<evidence type="ECO:0000256" key="6">
    <source>
        <dbReference type="ARBA" id="ARBA00023242"/>
    </source>
</evidence>
<dbReference type="InterPro" id="IPR016818">
    <property type="entry name" value="NOSIP"/>
</dbReference>
<dbReference type="PANTHER" id="PTHR13063:SF10">
    <property type="entry name" value="NITRIC OXIDE SYNTHASE-INTERACTING PROTEIN"/>
    <property type="match status" value="1"/>
</dbReference>
<dbReference type="PANTHER" id="PTHR13063">
    <property type="entry name" value="ENOS INTERACTING PROTEIN"/>
    <property type="match status" value="1"/>
</dbReference>
<organism evidence="11 12">
    <name type="scientific">Sphaerosporella brunnea</name>
    <dbReference type="NCBI Taxonomy" id="1250544"/>
    <lineage>
        <taxon>Eukaryota</taxon>
        <taxon>Fungi</taxon>
        <taxon>Dikarya</taxon>
        <taxon>Ascomycota</taxon>
        <taxon>Pezizomycotina</taxon>
        <taxon>Pezizomycetes</taxon>
        <taxon>Pezizales</taxon>
        <taxon>Pyronemataceae</taxon>
        <taxon>Sphaerosporella</taxon>
    </lineage>
</organism>
<dbReference type="GO" id="GO:0005634">
    <property type="term" value="C:nucleus"/>
    <property type="evidence" value="ECO:0007669"/>
    <property type="project" value="UniProtKB-SubCell"/>
</dbReference>
<proteinExistence type="inferred from homology"/>
<dbReference type="InterPro" id="IPR011011">
    <property type="entry name" value="Znf_FYVE_PHD"/>
</dbReference>
<protein>
    <recommendedName>
        <fullName evidence="10">RING-type domain-containing protein</fullName>
    </recommendedName>
</protein>
<evidence type="ECO:0000259" key="10">
    <source>
        <dbReference type="PROSITE" id="PS50089"/>
    </source>
</evidence>
<sequence length="352" mass="39368">MSHSKRNTSLAFFTSYERSLLKGDYGRQRTRLTRDSFKAFDSCNLCLMRARDPVSCPAGDLFCRECAVENLLAQRKEIKRMQAELDRRVKEEEEERMLEEEEAKHKAVKDFELLQMGLEVIGRVGGKIMLEEEVDGATTEGKGVKRKFELDEEELMRLARDERKKAKEALSEEKSKDSASKLPSFWVPSLTPSVAASEIARKPLKLNPVCPASAKDHIHNYSLKALISVKFTEEKDEKTQHGDPQRICPSCKKALSNSTKAMLAKPCGHVVCKPCSDKFMTPTSDDPHDKTEKPVQCYVCDADLTDKGNSKPSKKDKDKIRPGLVLIQSDGTGFSAAGGNVTTEKEGIAFQC</sequence>
<evidence type="ECO:0000256" key="8">
    <source>
        <dbReference type="PROSITE-ProRule" id="PRU00175"/>
    </source>
</evidence>
<dbReference type="FunFam" id="3.30.40.10:FF:000673">
    <property type="entry name" value="RING finger domain protein, putative"/>
    <property type="match status" value="1"/>
</dbReference>
<feature type="domain" description="RING-type" evidence="10">
    <location>
        <begin position="248"/>
        <end position="301"/>
    </location>
</feature>
<dbReference type="InterPro" id="IPR031790">
    <property type="entry name" value="Znf-NOSIP"/>
</dbReference>
<dbReference type="Gene3D" id="3.30.40.10">
    <property type="entry name" value="Zinc/RING finger domain, C3HC4 (zinc finger)"/>
    <property type="match status" value="2"/>
</dbReference>
<dbReference type="PROSITE" id="PS50089">
    <property type="entry name" value="ZF_RING_2"/>
    <property type="match status" value="1"/>
</dbReference>
<dbReference type="Pfam" id="PF15906">
    <property type="entry name" value="zf-NOSIP"/>
    <property type="match status" value="1"/>
</dbReference>
<evidence type="ECO:0000313" key="11">
    <source>
        <dbReference type="EMBL" id="KAA8907365.1"/>
    </source>
</evidence>
<evidence type="ECO:0000256" key="5">
    <source>
        <dbReference type="ARBA" id="ARBA00022833"/>
    </source>
</evidence>
<dbReference type="SUPFAM" id="SSF57850">
    <property type="entry name" value="RING/U-box"/>
    <property type="match status" value="1"/>
</dbReference>
<accession>A0A5J5EYD4</accession>
<keyword evidence="9" id="KW-0175">Coiled coil</keyword>
<keyword evidence="3" id="KW-0479">Metal-binding</keyword>
<name>A0A5J5EYD4_9PEZI</name>
<dbReference type="GO" id="GO:0008270">
    <property type="term" value="F:zinc ion binding"/>
    <property type="evidence" value="ECO:0007669"/>
    <property type="project" value="UniProtKB-KW"/>
</dbReference>
<gene>
    <name evidence="11" type="ORF">FN846DRAFT_898773</name>
</gene>
<evidence type="ECO:0000256" key="7">
    <source>
        <dbReference type="PIRNR" id="PIRNR023577"/>
    </source>
</evidence>
<dbReference type="SUPFAM" id="SSF57903">
    <property type="entry name" value="FYVE/PHD zinc finger"/>
    <property type="match status" value="1"/>
</dbReference>
<dbReference type="InterPro" id="IPR001841">
    <property type="entry name" value="Znf_RING"/>
</dbReference>
<evidence type="ECO:0000256" key="1">
    <source>
        <dbReference type="ARBA" id="ARBA00004123"/>
    </source>
</evidence>
<evidence type="ECO:0000256" key="2">
    <source>
        <dbReference type="ARBA" id="ARBA00008126"/>
    </source>
</evidence>
<evidence type="ECO:0000256" key="3">
    <source>
        <dbReference type="ARBA" id="ARBA00022723"/>
    </source>
</evidence>
<keyword evidence="5" id="KW-0862">Zinc</keyword>
<dbReference type="GO" id="GO:0061630">
    <property type="term" value="F:ubiquitin protein ligase activity"/>
    <property type="evidence" value="ECO:0007669"/>
    <property type="project" value="InterPro"/>
</dbReference>
<comment type="similarity">
    <text evidence="2 7">Belongs to the NOSIP family.</text>
</comment>
<keyword evidence="4 8" id="KW-0863">Zinc-finger</keyword>
<evidence type="ECO:0000256" key="9">
    <source>
        <dbReference type="SAM" id="Coils"/>
    </source>
</evidence>